<keyword evidence="4" id="KW-0808">Transferase</keyword>
<sequence>MTASVQEYANRLREAMLVLKQMESKLEAMERERTQPIAIIGMGCRFPGGITGPNSFWKLLERGGDAITEVPAERWSLSGVVDGDDVSAEARAVRWGAFLKDVDLFDAQFFGISPREAMSLDPQQRLLLEVTWEALEHAGQVPESLVGSRTGVFVGMSSNDFSLLKATVGSAKRDVYDVTGNGHCFPPGRLSYVLDFRGPSLAVDTACSSSLVAIHLACQSLRNGESALALAGGVNLMLSPTMTDLISTTGALSPDGRCKTFDARANGFVRGEGCGVLVLKRLSDAMAAGDRVLAVIRGSAMNQDGRSTGLTAPNVLSQQALLRSALESARVSAADIGYIETHGTGTSLGDPIELEALGAVLGAPRLDGSVCALGALKTNVGHLEAAAGVASVIKVVLSMQHQAIPGNLHFKKLNPRINLDGMPFVIPTEKLAWGASGKARLAGVSSFGISGTNAHVVLEEAPRAAGESAAADAWVVLPLSAKSREALAALAEAYRRSWADGAAASLRDIAYTASVRRSHHAHRLAVVGRTRDEIAASLEAFTRGEAGAGVVHGDATPGARPKVVFVYPGQGSQWVGMGRRLREEEPAFRAALDACDQAIARESGFSVIEELHADAERSKLAQIDVVQPALFAIEVALTALWRSWGVEPDAVVGHSMGEVAAAHVSGALSLEDAARIICGRSKLLRRVSGQGAMALVELSLPEAEAAIRGFEDRLSVAVSNSPRSTVLSGDPRALDEVAARLTQEGVFCRMIKVDVASHSPQMDPLLRDIVDSLAALSPRAARIPMYSTVTGVVTSGPELTAEYWGRNLRAPVLFSQSVQRLLQEDHTLFVEMSPHPILVPAIEEALRHGERTGVALPSFRREQDERRELLLSFGALYAHGFAVDWKRLYPSGGQCIALPTYPFQRQRYWVEAPPPMDAAAARRLPLRDEATGLTAESHAKSASDEEEPSDRWLYELAWHRKDRAVEAPETGAKLSTGAFLLCMDRGGAGAAVSALLEARGEACVQVLPAERYARIREGLYEVDGRDPEGYRAVLRDAFGAERPCRGVIHMGSLDATPIEQTTPETLHADQRQGTVSALHLAQALLGAGWQGLPRLLLVTRGAQPAGSAVTAPAQAPVWGIGRTLLLEHPELRCTQVDLSPKRGEDEASALLGELASMDGEDQVALREDGRYVTRLVRTSARTTNANGIEGPTIRSDGSYLITGGLGGLGLSIAQWMVEKGARHVVLVGRSKPTDAAQAAIVAMKERGAEIRVVAADVSRSADVERMFEDIERHAPPLRGVLHAAAVIDDRMALELTWESFEKVMGPKILGAWNLHTRSLRSGLDFFVLYSSAASLVGSPGQGNYAASNTFLDALAHHRRALGLPGLSINWGPFSEVGLAAAQQNRGERLSYRGIKSISPEEGAHVLERLLRAGLCQAGVLDLNLQKWLEFYPAAAGRPLWSVLSREGDSAKQNAGQAARVRDALMNAAPEERPALLERHIIEELGRILRLPAANIDRRAAFGSLGVDSLMSLELRNRLATSLGLKLPATLLLTHIDVASLGQSLLAQLALDASEAEASPLPVAHAPETAPASEQGGWAPLSYGQRALWFLYESVPESTAYNVIPALRIRARLDVASLRRAFQQLARRHPSLRTTYALRGEEVLQRVEPSVEVPFDIVDTSGWSDQELPQRVADAAHQRLNLERGQILKVELFSRSPEDHVLLIVVHHVAVDLWSLGVIMKELSALYAAEVRGARAELPALPATYVDFARWQVDMLAGAEGQRHLEYWKKELRGELPVLHLPTDRARPPVQTYRGGLHIFSLPPELAKRIKSFARTEGTTLYTLLLAAFKVLLHRITGQGDLLVGSAVAGRSSDLFQSVVGYFVSPVVLRSNFEDDPTFRAALHRITQTVLGAIEHQDYPFLLLVEQLLPYRDPSRTPMIDVMFVLQRSHIFDEMAALALGDPNARLMLGDLEMESFSLPEREAMFDITMMMAEAKGTFFAWLQYNADLFDAATIERIAGQFVVLLEGIVETPERRVSELPLLTEAERQQVISAWNETDTAYPKDRCVHELFEAQAARTPDAVAAVYGEQRISYGELDRRANRLAHHLRSLGVGPEVLVGICIERSVEMVVGLLGILKAGGAYVPLDPTYPKERLAFMLRDTRAPVVITQVRFQDRLPQHDGHVVYLEEGDTLLSDLPTSNPASGTTSRSLAYVIYTSGSTGQPKGASIEHRSITRLVLDTDYVRIDPTDRVAQAANCAFDAATFEIWGPLLNGASIVGLSRDVTLNPQELARKLRETGITTIFLTTALFNQIARDAPQAFATARAVLFGGEMVDPGCVREVLSHGAPARLLHVYGPTETTTFASWHLVENVPGDAVTVPIGRPIANTRLYVLDAHMRPVPIGVPGELYIGGPGVARGYLNQPELTAARFVEDPFSNEPGARLYKTGDVCRRSPDGALVYLRRADQQVKIRGFRIELGEIESVLLQYAGVKDAVVVAREDTPGDRRLVAYVVADRSRTAQSEKGADLASQQIQEWSALYDDLYQKPALGDDATLNTIGWESSYTRQPYAGELMRVWRDCTVARIRALEPRRVWEIGCGTGLLLLQLAPGCDAYLGTDFSEPVLQKLRPELVMRGLSHVRLERREANAFTGEDAGTYDTIILNSIVQYFPSSAYLREVIEGAVRAVGRGGRVFLGDIRNQALLEAFHASVELYRAAPDTPVATLRERWSHAVESEGELLVAPDFFRSLCDEIPRLTHAEIWLKRGRGDDEMTRYRYDVVLFVEEELEAVSIDASRQWERSDDLTSLSQWLREAQPRTAVITGIPSARVYADCHAMELLSKDEGTAGEIAALAASAAEGAVSPESLGELGESLGYTVRLTWSAASGHSHFDALLERDAIAARPKAWRPEPAASRSTAQGAINNPLRSRQAELLVPSLRELVKRKLPEYMAPSAYVELDVLPLTPNGKVDRKALPAPSRSRSEAQGDYVAPRSAKEELLTAIWGDVLRVERVGVHDNFFMLGGDSILAIRVMSKAQQAGLALSVRQMFVHQTIAGLAGVATTAARQEADQGPVTGPVELSPIQRWFFDEDRPEPHHFNQAVLLETRERMDPRLLERAVAELVRHHDALRLRFLREGSSVRQINAGLDEKVEVVEIDLSAIAEEQQVAAIEARAAELQASLRLDEGPLLRVALLDLGPERPGRLLFIIHHLAVDSVSWRILLEDLETTYRRLRSGELPELPAKTTSFKVWSERLSAHARTDAVLRELAFWQALPAATPLPVDAVGGANTVASERRVEVALDAEETRALLQDVPSVYRTQINDVLLTALVRAFEAWTGERSLRFDLEGHGREELFSDLDVSRTVGWFTALFPVSIELPGSSPGEALKSVKEQLRRIPERGVGYGLLRYLSPESRLLSQGVEHRSPEVSFNYLGQMDASMTSSELFRWTNGPTGPLHGPNVRRGHWIEINGWVAEGRLSVVWAYSENIHRRETIEALARRFMTELRALLAHCLSPEAGGRTPSDYSLSHLTQAAVDQLVGRGREVEDLYPLTPVQQGILYHILREPSSGVYFNHMTFRIAGRLDVEAFRAAWQRALDRHPILRTSFVWEGVEEPLQVVHSGVELPWVEHDLRSLTAGEKEAFRATFLAEDRARGFDPGRAPMLRCALHRLSEDEVELIWSHNHLLLDGWSMARVLKEVFDGYEAAHLRSAARLPSPRPYRDYIAWLGQQDPVRDETYWRRALEGFSEPTPLFVERPKGSVAAPANLAPMEDRRLSADATAALDRLARTEGLTLSTLAQGAWALLLSHYSGQSDVVFGATMSGRSGGLDGIESMVGMFVNTLPVRVRVPPDAAVLSWLKQLQEQQAEMLPHAHSALSRVQGWSDVPRGRALFESLLVVENYPVDASLRQGLHGLAIKEVCTMEQTNYLLTVLVVPGPELLLRIEYAADRFDPASVARMVGHFAILMEGLAAAPSRRVAELPLLSQAERHELLFGFNDTRTDAIVADRVHELFEAQARRTPDAVAVEFEEQELSYREVNRKANQVAHHLRSLGVGPDVNVGICVERSIAMVVGLLGILKAGGAYVPIDPLSPMKRIVSMIEDAAAPVLLTQASLAPRLPAGGARLICLDADEEVLGREPAHDPAPTGTPDSLAYIIYTSGSTGEPKGVAMPHRALVNLLTWQLRSFGSPAATRTLQFASMNFDVSFQEIFSTWSAGGTLVLLRDEERRDPLALLRKLDEARIQRAFLPPVVLQQIAEAAPREEILPRALGEIITAGEQLVITRPIIHLVRALPGCVLQNHYGPTEAHVVTAFTLPEALEPGPAPIGRPIDNAQIFILDARMEPVPVGIPGELYIGGVCLARGYWRRPELTQQKFVADPRSGEPGTRLYKTGDRARYRADGTIEFLGRADNQIKIRGFRIELGEIEVVLGQHPDIDEVVVVVHGDSPQDKRLTAYIVEREGASPTAAELRAHLQTKLPDYMIPAAFVRLPAMPLSPNGKVDRRALPAPELTRPERDADMLAPRDTTELALVRIWEEILSVHPIGVHDDFFALGGHSLLAVRLMTRIKEELGRTLPLAALLEGPTIEAMALKLRDHHASKRWSPLVTLQPSGRGRPIFFVHPLGGMVLCYADLARHLGNTRPFYALQAQGFDDGLEPLTRIEDMAAQYVEALREVQPKGPYLLGGWSLGGTIAFEMAQQLLAAGQAVDLLVLLDSVCPDAEAPFVVFDTAEADVFLVAAMARGLGVSFSDTELFGLDPEARLGRVKELLAQARAISPGLDMNRLALAVKKHASAMFDYRPRHYPGRIVYLRPTQQVPPVLGRESQFLTDPSLLWAKHTAQPVEVRDVPGDHFSMVIGPHARTLADELGRCLLEVDP</sequence>
<keyword evidence="12" id="KW-1185">Reference proteome</keyword>
<dbReference type="SUPFAM" id="SSF56801">
    <property type="entry name" value="Acetyl-CoA synthetase-like"/>
    <property type="match status" value="2"/>
</dbReference>
<dbReference type="InterPro" id="IPR006162">
    <property type="entry name" value="Ppantetheine_attach_site"/>
</dbReference>
<dbReference type="Gene3D" id="3.40.50.980">
    <property type="match status" value="4"/>
</dbReference>
<dbReference type="SUPFAM" id="SSF52777">
    <property type="entry name" value="CoA-dependent acyltransferases"/>
    <property type="match status" value="6"/>
</dbReference>
<protein>
    <submittedName>
        <fullName evidence="11">Non-ribosomal peptide synthetase</fullName>
    </submittedName>
</protein>
<evidence type="ECO:0000259" key="10">
    <source>
        <dbReference type="PROSITE" id="PS52004"/>
    </source>
</evidence>
<dbReference type="Proteomes" id="UP001160301">
    <property type="component" value="Unassembled WGS sequence"/>
</dbReference>
<dbReference type="PANTHER" id="PTHR45527:SF14">
    <property type="entry name" value="PLIPASTATIN SYNTHASE SUBUNIT B"/>
    <property type="match status" value="1"/>
</dbReference>
<feature type="domain" description="Carrier" evidence="9">
    <location>
        <begin position="2966"/>
        <end position="3040"/>
    </location>
</feature>
<feature type="coiled-coil region" evidence="7">
    <location>
        <begin position="5"/>
        <end position="32"/>
    </location>
</feature>
<gene>
    <name evidence="11" type="ORF">QHF89_26720</name>
</gene>
<keyword evidence="7" id="KW-0175">Coiled coil</keyword>
<dbReference type="SMART" id="SM00824">
    <property type="entry name" value="PKS_TE"/>
    <property type="match status" value="1"/>
</dbReference>
<evidence type="ECO:0000256" key="8">
    <source>
        <dbReference type="SAM" id="MobiDB-lite"/>
    </source>
</evidence>
<dbReference type="SUPFAM" id="SSF52151">
    <property type="entry name" value="FabD/lysophospholipase-like"/>
    <property type="match status" value="1"/>
</dbReference>
<dbReference type="InterPro" id="IPR014030">
    <property type="entry name" value="Ketoacyl_synth_N"/>
</dbReference>
<dbReference type="SMART" id="SM01294">
    <property type="entry name" value="PKS_PP_betabranch"/>
    <property type="match status" value="1"/>
</dbReference>
<dbReference type="SUPFAM" id="SSF55048">
    <property type="entry name" value="Probable ACP-binding domain of malonyl-CoA ACP transacylase"/>
    <property type="match status" value="1"/>
</dbReference>
<dbReference type="InterPro" id="IPR016035">
    <property type="entry name" value="Acyl_Trfase/lysoPLipase"/>
</dbReference>
<dbReference type="Pfam" id="PF21394">
    <property type="entry name" value="Beta-ketacyl_N"/>
    <property type="match status" value="1"/>
</dbReference>
<dbReference type="Gene3D" id="3.30.559.10">
    <property type="entry name" value="Chloramphenicol acetyltransferase-like domain"/>
    <property type="match status" value="3"/>
</dbReference>
<dbReference type="NCBIfam" id="TIGR01733">
    <property type="entry name" value="AA-adenyl-dom"/>
    <property type="match status" value="2"/>
</dbReference>
<dbReference type="Pfam" id="PF02801">
    <property type="entry name" value="Ketoacyl-synt_C"/>
    <property type="match status" value="1"/>
</dbReference>
<dbReference type="SUPFAM" id="SSF53335">
    <property type="entry name" value="S-adenosyl-L-methionine-dependent methyltransferases"/>
    <property type="match status" value="1"/>
</dbReference>
<dbReference type="InterPro" id="IPR013968">
    <property type="entry name" value="PKS_KR"/>
</dbReference>
<dbReference type="InterPro" id="IPR010071">
    <property type="entry name" value="AA_adenyl_dom"/>
</dbReference>
<dbReference type="InterPro" id="IPR029063">
    <property type="entry name" value="SAM-dependent_MTases_sf"/>
</dbReference>
<dbReference type="CDD" id="cd12117">
    <property type="entry name" value="A_NRPS_Srf_like"/>
    <property type="match status" value="1"/>
</dbReference>
<dbReference type="CDD" id="cd19531">
    <property type="entry name" value="LCL_NRPS-like"/>
    <property type="match status" value="1"/>
</dbReference>
<name>A0ABT6NXP4_9BACT</name>
<dbReference type="InterPro" id="IPR020802">
    <property type="entry name" value="TesA-like"/>
</dbReference>
<dbReference type="PROSITE" id="PS00455">
    <property type="entry name" value="AMP_BINDING"/>
    <property type="match status" value="2"/>
</dbReference>
<evidence type="ECO:0000313" key="12">
    <source>
        <dbReference type="Proteomes" id="UP001160301"/>
    </source>
</evidence>
<dbReference type="Pfam" id="PF08659">
    <property type="entry name" value="KR"/>
    <property type="match status" value="1"/>
</dbReference>
<dbReference type="CDD" id="cd00833">
    <property type="entry name" value="PKS"/>
    <property type="match status" value="1"/>
</dbReference>
<dbReference type="InterPro" id="IPR014031">
    <property type="entry name" value="Ketoacyl_synth_C"/>
</dbReference>
<feature type="region of interest" description="Disordered" evidence="8">
    <location>
        <begin position="2945"/>
        <end position="2965"/>
    </location>
</feature>
<dbReference type="Pfam" id="PF00975">
    <property type="entry name" value="Thioesterase"/>
    <property type="match status" value="1"/>
</dbReference>
<dbReference type="InterPro" id="IPR025110">
    <property type="entry name" value="AMP-bd_C"/>
</dbReference>
<feature type="domain" description="Ketosynthase family 3 (KS3)" evidence="10">
    <location>
        <begin position="34"/>
        <end position="460"/>
    </location>
</feature>
<dbReference type="Pfam" id="PF13193">
    <property type="entry name" value="AMP-binding_C"/>
    <property type="match status" value="1"/>
</dbReference>
<dbReference type="InterPro" id="IPR020806">
    <property type="entry name" value="PKS_PP-bd"/>
</dbReference>
<dbReference type="SUPFAM" id="SSF53901">
    <property type="entry name" value="Thiolase-like"/>
    <property type="match status" value="1"/>
</dbReference>
<dbReference type="Gene3D" id="1.10.1200.10">
    <property type="entry name" value="ACP-like"/>
    <property type="match status" value="3"/>
</dbReference>
<dbReference type="NCBIfam" id="TIGR01720">
    <property type="entry name" value="NRPS-para261"/>
    <property type="match status" value="1"/>
</dbReference>
<comment type="similarity">
    <text evidence="6">In the C-terminal section; belongs to the NRP synthetase family.</text>
</comment>
<dbReference type="Gene3D" id="3.30.70.3290">
    <property type="match status" value="1"/>
</dbReference>
<evidence type="ECO:0000256" key="2">
    <source>
        <dbReference type="ARBA" id="ARBA00022450"/>
    </source>
</evidence>
<dbReference type="InterPro" id="IPR001031">
    <property type="entry name" value="Thioesterase"/>
</dbReference>
<dbReference type="InterPro" id="IPR049490">
    <property type="entry name" value="C883_1060-like_KR_N"/>
</dbReference>
<dbReference type="InterPro" id="IPR010060">
    <property type="entry name" value="NRPS_synth"/>
</dbReference>
<dbReference type="SUPFAM" id="SSF51735">
    <property type="entry name" value="NAD(P)-binding Rossmann-fold domains"/>
    <property type="match status" value="2"/>
</dbReference>
<dbReference type="Gene3D" id="3.40.366.10">
    <property type="entry name" value="Malonyl-Coenzyme A Acyl Carrier Protein, domain 2"/>
    <property type="match status" value="1"/>
</dbReference>
<dbReference type="InterPro" id="IPR057326">
    <property type="entry name" value="KR_dom"/>
</dbReference>
<dbReference type="InterPro" id="IPR013217">
    <property type="entry name" value="Methyltransf_12"/>
</dbReference>
<dbReference type="Pfam" id="PF00668">
    <property type="entry name" value="Condensation"/>
    <property type="match status" value="3"/>
</dbReference>
<dbReference type="InterPro" id="IPR045851">
    <property type="entry name" value="AMP-bd_C_sf"/>
</dbReference>
<dbReference type="Pfam" id="PF00501">
    <property type="entry name" value="AMP-binding"/>
    <property type="match status" value="2"/>
</dbReference>
<evidence type="ECO:0000256" key="7">
    <source>
        <dbReference type="SAM" id="Coils"/>
    </source>
</evidence>
<feature type="domain" description="Carrier" evidence="9">
    <location>
        <begin position="1471"/>
        <end position="1548"/>
    </location>
</feature>
<dbReference type="PROSITE" id="PS52004">
    <property type="entry name" value="KS3_2"/>
    <property type="match status" value="1"/>
</dbReference>
<dbReference type="Gene3D" id="3.40.50.720">
    <property type="entry name" value="NAD(P)-binding Rossmann-like Domain"/>
    <property type="match status" value="1"/>
</dbReference>
<dbReference type="InterPro" id="IPR023213">
    <property type="entry name" value="CAT-like_dom_sf"/>
</dbReference>
<proteinExistence type="inferred from homology"/>
<dbReference type="RefSeq" id="WP_136967725.1">
    <property type="nucleotide sequence ID" value="NZ_JARZHI010000026.1"/>
</dbReference>
<dbReference type="SMART" id="SM00823">
    <property type="entry name" value="PKS_PP"/>
    <property type="match status" value="3"/>
</dbReference>
<dbReference type="CDD" id="cd19534">
    <property type="entry name" value="E_NRPS"/>
    <property type="match status" value="1"/>
</dbReference>
<dbReference type="InterPro" id="IPR001227">
    <property type="entry name" value="Ac_transferase_dom_sf"/>
</dbReference>
<dbReference type="SMART" id="SM00825">
    <property type="entry name" value="PKS_KS"/>
    <property type="match status" value="1"/>
</dbReference>
<dbReference type="Pfam" id="PF00698">
    <property type="entry name" value="Acyl_transf_1"/>
    <property type="match status" value="1"/>
</dbReference>
<dbReference type="SUPFAM" id="SSF47336">
    <property type="entry name" value="ACP-like"/>
    <property type="match status" value="3"/>
</dbReference>
<dbReference type="InterPro" id="IPR020841">
    <property type="entry name" value="PKS_Beta-ketoAc_synthase_dom"/>
</dbReference>
<comment type="cofactor">
    <cofactor evidence="1">
        <name>pantetheine 4'-phosphate</name>
        <dbReference type="ChEBI" id="CHEBI:47942"/>
    </cofactor>
</comment>
<dbReference type="InterPro" id="IPR016039">
    <property type="entry name" value="Thiolase-like"/>
</dbReference>
<reference evidence="11 12" key="1">
    <citation type="submission" date="2023-04" db="EMBL/GenBank/DDBJ databases">
        <title>The genome sequence of Polyangium sorediatum DSM14670.</title>
        <authorList>
            <person name="Zhang X."/>
        </authorList>
    </citation>
    <scope>NUCLEOTIDE SEQUENCE [LARGE SCALE GENOMIC DNA]</scope>
    <source>
        <strain evidence="11 12">DSM 14670</strain>
    </source>
</reference>
<dbReference type="InterPro" id="IPR009081">
    <property type="entry name" value="PP-bd_ACP"/>
</dbReference>
<dbReference type="Gene3D" id="3.40.50.150">
    <property type="entry name" value="Vaccinia Virus protein VP39"/>
    <property type="match status" value="1"/>
</dbReference>
<dbReference type="InterPro" id="IPR036291">
    <property type="entry name" value="NAD(P)-bd_dom_sf"/>
</dbReference>
<dbReference type="PROSITE" id="PS00606">
    <property type="entry name" value="KS3_1"/>
    <property type="match status" value="1"/>
</dbReference>
<dbReference type="EMBL" id="JARZHI010000026">
    <property type="protein sequence ID" value="MDI1433117.1"/>
    <property type="molecule type" value="Genomic_DNA"/>
</dbReference>
<evidence type="ECO:0000256" key="1">
    <source>
        <dbReference type="ARBA" id="ARBA00001957"/>
    </source>
</evidence>
<dbReference type="CDD" id="cd19543">
    <property type="entry name" value="DCL_NRPS"/>
    <property type="match status" value="1"/>
</dbReference>
<evidence type="ECO:0000256" key="3">
    <source>
        <dbReference type="ARBA" id="ARBA00022553"/>
    </source>
</evidence>
<dbReference type="SMART" id="SM00822">
    <property type="entry name" value="PKS_KR"/>
    <property type="match status" value="1"/>
</dbReference>
<dbReference type="InterPro" id="IPR001242">
    <property type="entry name" value="Condensation_dom"/>
</dbReference>
<dbReference type="InterPro" id="IPR014043">
    <property type="entry name" value="Acyl_transferase_dom"/>
</dbReference>
<dbReference type="InterPro" id="IPR018201">
    <property type="entry name" value="Ketoacyl_synth_AS"/>
</dbReference>
<feature type="domain" description="Carrier" evidence="9">
    <location>
        <begin position="4491"/>
        <end position="4566"/>
    </location>
</feature>
<evidence type="ECO:0000256" key="5">
    <source>
        <dbReference type="ARBA" id="ARBA00022737"/>
    </source>
</evidence>
<keyword evidence="3" id="KW-0597">Phosphoprotein</keyword>
<dbReference type="CDD" id="cd02440">
    <property type="entry name" value="AdoMet_MTases"/>
    <property type="match status" value="1"/>
</dbReference>
<dbReference type="Gene3D" id="2.30.38.10">
    <property type="entry name" value="Luciferase, Domain 3"/>
    <property type="match status" value="2"/>
</dbReference>
<dbReference type="CDD" id="cd08955">
    <property type="entry name" value="KR_2_FAS_SDR_x"/>
    <property type="match status" value="1"/>
</dbReference>
<dbReference type="InterPro" id="IPR016036">
    <property type="entry name" value="Malonyl_transacylase_ACP-bd"/>
</dbReference>
<dbReference type="PROSITE" id="PS50075">
    <property type="entry name" value="CARRIER"/>
    <property type="match status" value="3"/>
</dbReference>
<dbReference type="Pfam" id="PF00109">
    <property type="entry name" value="ketoacyl-synt"/>
    <property type="match status" value="1"/>
</dbReference>
<evidence type="ECO:0000256" key="6">
    <source>
        <dbReference type="ARBA" id="ARBA00029443"/>
    </source>
</evidence>
<organism evidence="11 12">
    <name type="scientific">Polyangium sorediatum</name>
    <dbReference type="NCBI Taxonomy" id="889274"/>
    <lineage>
        <taxon>Bacteria</taxon>
        <taxon>Pseudomonadati</taxon>
        <taxon>Myxococcota</taxon>
        <taxon>Polyangia</taxon>
        <taxon>Polyangiales</taxon>
        <taxon>Polyangiaceae</taxon>
        <taxon>Polyangium</taxon>
    </lineage>
</organism>
<comment type="caution">
    <text evidence="11">The sequence shown here is derived from an EMBL/GenBank/DDBJ whole genome shotgun (WGS) entry which is preliminary data.</text>
</comment>
<dbReference type="InterPro" id="IPR020845">
    <property type="entry name" value="AMP-binding_CS"/>
</dbReference>
<dbReference type="Pfam" id="PF22621">
    <property type="entry name" value="CurL-like_PKS_C"/>
    <property type="match status" value="1"/>
</dbReference>
<dbReference type="SMART" id="SM00827">
    <property type="entry name" value="PKS_AT"/>
    <property type="match status" value="1"/>
</dbReference>
<dbReference type="CDD" id="cd17651">
    <property type="entry name" value="A_NRPS_VisG_like"/>
    <property type="match status" value="1"/>
</dbReference>
<dbReference type="SUPFAM" id="SSF53474">
    <property type="entry name" value="alpha/beta-Hydrolases"/>
    <property type="match status" value="1"/>
</dbReference>
<dbReference type="NCBIfam" id="NF003417">
    <property type="entry name" value="PRK04813.1"/>
    <property type="match status" value="3"/>
</dbReference>
<dbReference type="InterPro" id="IPR036736">
    <property type="entry name" value="ACP-like_sf"/>
</dbReference>
<dbReference type="Pfam" id="PF08242">
    <property type="entry name" value="Methyltransf_12"/>
    <property type="match status" value="1"/>
</dbReference>
<dbReference type="Gene3D" id="3.30.300.30">
    <property type="match status" value="3"/>
</dbReference>
<keyword evidence="2" id="KW-0596">Phosphopantetheine</keyword>
<dbReference type="Pfam" id="PF00550">
    <property type="entry name" value="PP-binding"/>
    <property type="match status" value="3"/>
</dbReference>
<dbReference type="InterPro" id="IPR029058">
    <property type="entry name" value="AB_hydrolase_fold"/>
</dbReference>
<evidence type="ECO:0000313" key="11">
    <source>
        <dbReference type="EMBL" id="MDI1433117.1"/>
    </source>
</evidence>
<dbReference type="PROSITE" id="PS00012">
    <property type="entry name" value="PHOSPHOPANTETHEINE"/>
    <property type="match status" value="1"/>
</dbReference>
<dbReference type="Gene3D" id="3.40.47.10">
    <property type="match status" value="1"/>
</dbReference>
<evidence type="ECO:0000256" key="4">
    <source>
        <dbReference type="ARBA" id="ARBA00022679"/>
    </source>
</evidence>
<dbReference type="PANTHER" id="PTHR45527">
    <property type="entry name" value="NONRIBOSOMAL PEPTIDE SYNTHETASE"/>
    <property type="match status" value="1"/>
</dbReference>
<keyword evidence="5" id="KW-0677">Repeat</keyword>
<dbReference type="Gene3D" id="3.30.559.30">
    <property type="entry name" value="Nonribosomal peptide synthetase, condensation domain"/>
    <property type="match status" value="3"/>
</dbReference>
<evidence type="ECO:0000259" key="9">
    <source>
        <dbReference type="PROSITE" id="PS50075"/>
    </source>
</evidence>
<dbReference type="Gene3D" id="3.40.50.1820">
    <property type="entry name" value="alpha/beta hydrolase"/>
    <property type="match status" value="1"/>
</dbReference>
<dbReference type="InterPro" id="IPR000873">
    <property type="entry name" value="AMP-dep_synth/lig_dom"/>
</dbReference>
<accession>A0ABT6NXP4</accession>